<proteinExistence type="predicted"/>
<protein>
    <submittedName>
        <fullName evidence="1">Uncharacterized protein</fullName>
    </submittedName>
</protein>
<evidence type="ECO:0000313" key="1">
    <source>
        <dbReference type="EMBL" id="KAH7914793.1"/>
    </source>
</evidence>
<evidence type="ECO:0000313" key="2">
    <source>
        <dbReference type="Proteomes" id="UP000790377"/>
    </source>
</evidence>
<keyword evidence="2" id="KW-1185">Reference proteome</keyword>
<gene>
    <name evidence="1" type="ORF">BJ138DRAFT_1143275</name>
</gene>
<accession>A0ACB8AP42</accession>
<name>A0ACB8AP42_9AGAM</name>
<dbReference type="EMBL" id="MU267609">
    <property type="protein sequence ID" value="KAH7914793.1"/>
    <property type="molecule type" value="Genomic_DNA"/>
</dbReference>
<dbReference type="Proteomes" id="UP000790377">
    <property type="component" value="Unassembled WGS sequence"/>
</dbReference>
<comment type="caution">
    <text evidence="1">The sequence shown here is derived from an EMBL/GenBank/DDBJ whole genome shotgun (WGS) entry which is preliminary data.</text>
</comment>
<sequence length="1467" mass="161978">MAGQKRVLDDTTPSRKPKKSKLAVDKIDKQKAKAVDSFPSSSNLTVEEVDFPRGGGTTLTPLEVKTVRAEAIKEADNELFAQSQEKVKKKKTKGDAKSKTKDAPKKDHIRIEHLNYKRILPGMKIMGQIVLIQPLALVVSLPNQLMAHVPITQITSQLTQRLESMDENEDPSDDESEDGEPSNPKSHIPDLFEMFHPGQYVRSVVTNVYGPGTTDVSGLARIRDDAVKASRRVELSLVPEKVNAGVSKTDLKNGFTLSAAVSSVEDHGYILDMGIPDVSGFLSFKETGKCNLGEAKLEIGRLLDVSVLKMSTNGRTCTASVDPKLFSSSSLSEVTNVSSILPGTLVQSLITSVLPNGLNLQLLGFFVGTVDEFHLAASVVGQGYTVGQKVKARILYNIPATDPPRFSLAVSDHVIGLETKKIGIDTTSSIELAYPIGTILDAVKVKRVETERGLIVEVQPGLEGFVHISQTTDDHVAALSPSTGPWRVNTIHRARIMGYHAFDGILQLSLRPSVLAQKFLQAGDVHVGEVLKGVVKRLTATALFVSISGNVDGVIWPNHYADIALKNPGKRFKPGGTIKCRVLAVDTERKRIVLTAKKTVVESSLPVLSSIKDITVGVVAHAVVFKVSENNLLVEFYNNIKAIVPLREASDSPGKLADSFAVGKVVQVRIISVDAETNRVMASIRQGASNFQPTVTDITGVEIGNIVEGTLVELHKMNAVLTLQPSQARALMSLKNLANHRDLTPAQLRVSLKPGDKIDQLVVVSRNPEKGLVVVAGSSKTKSVMRKSALSLDSVEIGHVVGGRVTRHGRNGAHIKLTARISGSLHPTDACDDYEHGIPFPAADSILKAVVVEINQSTKHLTLSTRSSRLMQGEGKPIVDREINSVDDLEVGDTIRGFIKSVAEHGLFVMLGRNVDARVQIRELFDDYVKDWKERFEANQLVKGRILKVDRENKKVEMTLRSGNLNRESSKSLSLSDLHERQKIPGRVKRVEAYGLFIEIGGSKLSGLCHKSELSDNKDADVTVALRTFREGDRVNAIILSIDKEKQQLSLGLKPSYFEDDDAIESDEESLHDGETFGDVKEIDSEDEQASGPIQSDASNVDTDADGGGDDPMDIDLLPPSLLTESSQTKSSIRPHQEPSSLKLEGFQWFNNRTPSNEAADGASSSGESSSDEESGKKKKRRKKKQIEQDFTADMHSKVPESNADFERLLLGSPNSSYLWIQYMSFQLQLSEIDKAREIGRRAIDTINFREEQERLNVWIALLNLENVYGTDETMEIMFKDAARHNDSKTVHLRLAAIFDQSQKHAKAEDQYKRTCKKFSHSSKVWTLFCEHYLRQGEVEQARKLVPRSLQSLEKRKHLKTISKFAQLEYKLGDAERGKTLYEGIIDSHPKRWDLWSVYMDMEAGQGDIQSLRNIFNRVFVQKMTSHKAKSFFKKWLDLERKLGDEEGASIVKQKAIEWTQRAAGTS</sequence>
<reference evidence="1" key="1">
    <citation type="journal article" date="2021" name="New Phytol.">
        <title>Evolutionary innovations through gain and loss of genes in the ectomycorrhizal Boletales.</title>
        <authorList>
            <person name="Wu G."/>
            <person name="Miyauchi S."/>
            <person name="Morin E."/>
            <person name="Kuo A."/>
            <person name="Drula E."/>
            <person name="Varga T."/>
            <person name="Kohler A."/>
            <person name="Feng B."/>
            <person name="Cao Y."/>
            <person name="Lipzen A."/>
            <person name="Daum C."/>
            <person name="Hundley H."/>
            <person name="Pangilinan J."/>
            <person name="Johnson J."/>
            <person name="Barry K."/>
            <person name="LaButti K."/>
            <person name="Ng V."/>
            <person name="Ahrendt S."/>
            <person name="Min B."/>
            <person name="Choi I.G."/>
            <person name="Park H."/>
            <person name="Plett J.M."/>
            <person name="Magnuson J."/>
            <person name="Spatafora J.W."/>
            <person name="Nagy L.G."/>
            <person name="Henrissat B."/>
            <person name="Grigoriev I.V."/>
            <person name="Yang Z.L."/>
            <person name="Xu J."/>
            <person name="Martin F.M."/>
        </authorList>
    </citation>
    <scope>NUCLEOTIDE SEQUENCE</scope>
    <source>
        <strain evidence="1">ATCC 28755</strain>
    </source>
</reference>
<organism evidence="1 2">
    <name type="scientific">Hygrophoropsis aurantiaca</name>
    <dbReference type="NCBI Taxonomy" id="72124"/>
    <lineage>
        <taxon>Eukaryota</taxon>
        <taxon>Fungi</taxon>
        <taxon>Dikarya</taxon>
        <taxon>Basidiomycota</taxon>
        <taxon>Agaricomycotina</taxon>
        <taxon>Agaricomycetes</taxon>
        <taxon>Agaricomycetidae</taxon>
        <taxon>Boletales</taxon>
        <taxon>Coniophorineae</taxon>
        <taxon>Hygrophoropsidaceae</taxon>
        <taxon>Hygrophoropsis</taxon>
    </lineage>
</organism>